<evidence type="ECO:0000256" key="9">
    <source>
        <dbReference type="ARBA" id="ARBA00023235"/>
    </source>
</evidence>
<comment type="pathway">
    <text evidence="3">Carbohydrate degradation; glycolysis; pyruvate from D-glyceraldehyde 3-phosphate: step 3/5.</text>
</comment>
<feature type="domain" description="BPG-independent PGAM N-terminal" evidence="11">
    <location>
        <begin position="106"/>
        <end position="328"/>
    </location>
</feature>
<comment type="catalytic activity">
    <reaction evidence="1">
        <text>(2R)-2-phosphoglycerate = (2R)-3-phosphoglycerate</text>
        <dbReference type="Rhea" id="RHEA:15901"/>
        <dbReference type="ChEBI" id="CHEBI:58272"/>
        <dbReference type="ChEBI" id="CHEBI:58289"/>
        <dbReference type="EC" id="5.4.2.12"/>
    </reaction>
</comment>
<dbReference type="PANTHER" id="PTHR31637">
    <property type="entry name" value="2,3-BISPHOSPHOGLYCERATE-INDEPENDENT PHOSPHOGLYCERATE MUTASE"/>
    <property type="match status" value="1"/>
</dbReference>
<dbReference type="InterPro" id="IPR011258">
    <property type="entry name" value="BPG-indep_PGM_N"/>
</dbReference>
<evidence type="ECO:0000256" key="5">
    <source>
        <dbReference type="ARBA" id="ARBA00012026"/>
    </source>
</evidence>
<dbReference type="SUPFAM" id="SSF53649">
    <property type="entry name" value="Alkaline phosphatase-like"/>
    <property type="match status" value="1"/>
</dbReference>
<protein>
    <recommendedName>
        <fullName evidence="5">phosphoglycerate mutase (2,3-diphosphoglycerate-independent)</fullName>
        <ecNumber evidence="5">5.4.2.12</ecNumber>
    </recommendedName>
</protein>
<proteinExistence type="inferred from homology"/>
<dbReference type="PIRSF" id="PIRSF001492">
    <property type="entry name" value="IPGAM"/>
    <property type="match status" value="1"/>
</dbReference>
<gene>
    <name evidence="12" type="ORF">CSSPJE1EN1_LOCUS9749</name>
</gene>
<evidence type="ECO:0000256" key="6">
    <source>
        <dbReference type="ARBA" id="ARBA00022723"/>
    </source>
</evidence>
<evidence type="ECO:0000259" key="10">
    <source>
        <dbReference type="Pfam" id="PF01676"/>
    </source>
</evidence>
<evidence type="ECO:0000313" key="13">
    <source>
        <dbReference type="Proteomes" id="UP001497444"/>
    </source>
</evidence>
<dbReference type="InterPro" id="IPR005995">
    <property type="entry name" value="Pgm_bpd_ind"/>
</dbReference>
<dbReference type="SUPFAM" id="SSF64158">
    <property type="entry name" value="2,3-Bisphosphoglycerate-independent phosphoglycerate mutase, substrate-binding domain"/>
    <property type="match status" value="1"/>
</dbReference>
<dbReference type="Pfam" id="PF01676">
    <property type="entry name" value="Metalloenzyme"/>
    <property type="match status" value="1"/>
</dbReference>
<dbReference type="CDD" id="cd16010">
    <property type="entry name" value="iPGM"/>
    <property type="match status" value="1"/>
</dbReference>
<dbReference type="EC" id="5.4.2.12" evidence="5"/>
<evidence type="ECO:0000256" key="4">
    <source>
        <dbReference type="ARBA" id="ARBA00008819"/>
    </source>
</evidence>
<evidence type="ECO:0000256" key="1">
    <source>
        <dbReference type="ARBA" id="ARBA00000370"/>
    </source>
</evidence>
<evidence type="ECO:0000256" key="8">
    <source>
        <dbReference type="ARBA" id="ARBA00023211"/>
    </source>
</evidence>
<keyword evidence="8" id="KW-0464">Manganese</keyword>
<dbReference type="InterPro" id="IPR036646">
    <property type="entry name" value="PGAM_B_sf"/>
</dbReference>
<dbReference type="InterPro" id="IPR006124">
    <property type="entry name" value="Metalloenzyme"/>
</dbReference>
<evidence type="ECO:0000256" key="2">
    <source>
        <dbReference type="ARBA" id="ARBA00001936"/>
    </source>
</evidence>
<name>A0ABP0WDN7_9BRYO</name>
<keyword evidence="9" id="KW-0413">Isomerase</keyword>
<feature type="domain" description="Metalloenzyme" evidence="10">
    <location>
        <begin position="25"/>
        <end position="551"/>
    </location>
</feature>
<dbReference type="Gene3D" id="3.40.1450.10">
    <property type="entry name" value="BPG-independent phosphoglycerate mutase, domain B"/>
    <property type="match status" value="1"/>
</dbReference>
<keyword evidence="13" id="KW-1185">Reference proteome</keyword>
<dbReference type="Pfam" id="PF06415">
    <property type="entry name" value="iPGM_N"/>
    <property type="match status" value="1"/>
</dbReference>
<keyword evidence="7" id="KW-0324">Glycolysis</keyword>
<keyword evidence="6" id="KW-0479">Metal-binding</keyword>
<comment type="similarity">
    <text evidence="4">Belongs to the BPG-independent phosphoglycerate mutase family.</text>
</comment>
<dbReference type="InterPro" id="IPR017850">
    <property type="entry name" value="Alkaline_phosphatase_core_sf"/>
</dbReference>
<sequence>MAAAAAAGGEEEWKLPPHPKIPKGKKVTIIILDGWGENIPDRFNAIAVAETPAMDHLKTTAPERWRLLKAHGPAVGLPTEDDMGNSEVGHNALGAGRIFKQGAALVDTAIETGLIYEGEGFKYLKEAQPNGTLHLLGLLSDGGVHSRYNQLQALLKGCADQGFKKIRVHVLTDGRDVREGSSLDYVTTLEHDLEELRKRGVDAQIASGGGRMAVTMDRYENDWGVVKRGWDAQVLGEAPHQFKSCLEALKTLKENDPKLNDQYYPPFVIVDDEGKPVGPIVDGDALITFNFRADRMVMAAKAFEFEDFDKFDRVRVPKIKYVGMLEYDAEIKLPKHYLVAPPHIGETSGEYLVHNGVRTFACSETVKFGHVTFVWNGNRSGQFSETLEEYVEIPSDQGISFNVKPEMKAIAIAEKACEALHSGKWDQVRVNLPNGDMVGHTGDLDATIVGCTVVDKAIQLMLEATEKVGGIFLITADHGNAEDMVKRNSKTGEPVKDKKGKYQILTAHTCAPVPIAIGGPGLLKGAQFRTDLPTAGLANVAATFINLLGFEAPKDYEPSLIEVVE</sequence>
<dbReference type="NCBIfam" id="TIGR01307">
    <property type="entry name" value="pgm_bpd_ind"/>
    <property type="match status" value="1"/>
</dbReference>
<dbReference type="PANTHER" id="PTHR31637:SF0">
    <property type="entry name" value="2,3-BISPHOSPHOGLYCERATE-INDEPENDENT PHOSPHOGLYCERATE MUTASE"/>
    <property type="match status" value="1"/>
</dbReference>
<organism evidence="12 13">
    <name type="scientific">Sphagnum jensenii</name>
    <dbReference type="NCBI Taxonomy" id="128206"/>
    <lineage>
        <taxon>Eukaryota</taxon>
        <taxon>Viridiplantae</taxon>
        <taxon>Streptophyta</taxon>
        <taxon>Embryophyta</taxon>
        <taxon>Bryophyta</taxon>
        <taxon>Sphagnophytina</taxon>
        <taxon>Sphagnopsida</taxon>
        <taxon>Sphagnales</taxon>
        <taxon>Sphagnaceae</taxon>
        <taxon>Sphagnum</taxon>
    </lineage>
</organism>
<evidence type="ECO:0000313" key="12">
    <source>
        <dbReference type="EMBL" id="CAK9264271.1"/>
    </source>
</evidence>
<reference evidence="12" key="1">
    <citation type="submission" date="2024-02" db="EMBL/GenBank/DDBJ databases">
        <authorList>
            <consortium name="ELIXIR-Norway"/>
            <consortium name="Elixir Norway"/>
        </authorList>
    </citation>
    <scope>NUCLEOTIDE SEQUENCE</scope>
</reference>
<evidence type="ECO:0000256" key="3">
    <source>
        <dbReference type="ARBA" id="ARBA00004798"/>
    </source>
</evidence>
<comment type="cofactor">
    <cofactor evidence="2">
        <name>Mn(2+)</name>
        <dbReference type="ChEBI" id="CHEBI:29035"/>
    </cofactor>
</comment>
<dbReference type="Gene3D" id="3.40.720.10">
    <property type="entry name" value="Alkaline Phosphatase, subunit A"/>
    <property type="match status" value="1"/>
</dbReference>
<dbReference type="EMBL" id="OZ020111">
    <property type="protein sequence ID" value="CAK9264271.1"/>
    <property type="molecule type" value="Genomic_DNA"/>
</dbReference>
<accession>A0ABP0WDN7</accession>
<dbReference type="Proteomes" id="UP001497444">
    <property type="component" value="Chromosome 16"/>
</dbReference>
<evidence type="ECO:0000256" key="7">
    <source>
        <dbReference type="ARBA" id="ARBA00023152"/>
    </source>
</evidence>
<evidence type="ECO:0000259" key="11">
    <source>
        <dbReference type="Pfam" id="PF06415"/>
    </source>
</evidence>